<reference evidence="2" key="1">
    <citation type="submission" date="2022-11" db="UniProtKB">
        <authorList>
            <consortium name="WormBaseParasite"/>
        </authorList>
    </citation>
    <scope>IDENTIFICATION</scope>
</reference>
<accession>A0A915HRK0</accession>
<dbReference type="WBParaSite" id="nRc.2.0.1.t04151-RA">
    <property type="protein sequence ID" value="nRc.2.0.1.t04151-RA"/>
    <property type="gene ID" value="nRc.2.0.1.g04151"/>
</dbReference>
<protein>
    <submittedName>
        <fullName evidence="2">Uncharacterized protein</fullName>
    </submittedName>
</protein>
<name>A0A915HRK0_ROMCU</name>
<organism evidence="1 2">
    <name type="scientific">Romanomermis culicivorax</name>
    <name type="common">Nematode worm</name>
    <dbReference type="NCBI Taxonomy" id="13658"/>
    <lineage>
        <taxon>Eukaryota</taxon>
        <taxon>Metazoa</taxon>
        <taxon>Ecdysozoa</taxon>
        <taxon>Nematoda</taxon>
        <taxon>Enoplea</taxon>
        <taxon>Dorylaimia</taxon>
        <taxon>Mermithida</taxon>
        <taxon>Mermithoidea</taxon>
        <taxon>Mermithidae</taxon>
        <taxon>Romanomermis</taxon>
    </lineage>
</organism>
<evidence type="ECO:0000313" key="1">
    <source>
        <dbReference type="Proteomes" id="UP000887565"/>
    </source>
</evidence>
<evidence type="ECO:0000313" key="2">
    <source>
        <dbReference type="WBParaSite" id="nRc.2.0.1.t04151-RA"/>
    </source>
</evidence>
<dbReference type="AlphaFoldDB" id="A0A915HRK0"/>
<proteinExistence type="predicted"/>
<dbReference type="Proteomes" id="UP000887565">
    <property type="component" value="Unplaced"/>
</dbReference>
<keyword evidence="1" id="KW-1185">Reference proteome</keyword>
<sequence length="125" mass="14557">MSKAAFILHSTATATAALTYQTALWKTHVKYDWLHVMSTEIRSVTMTIVFITVLGHQYKKILELREYFYRLLLKAFPKFELHYYFIQICKLETVNGNVTDFENRMGKNLGLVLIKGPEGQIFKGY</sequence>